<dbReference type="PANTHER" id="PTHR30272:SF1">
    <property type="entry name" value="3-HYDROXYACYL-[ACYL-CARRIER-PROTEIN] DEHYDRATASE"/>
    <property type="match status" value="1"/>
</dbReference>
<comment type="caution">
    <text evidence="10">The sequence shown here is derived from an EMBL/GenBank/DDBJ whole genome shotgun (WGS) entry which is preliminary data.</text>
</comment>
<dbReference type="Gene3D" id="3.10.129.10">
    <property type="entry name" value="Hotdog Thioesterase"/>
    <property type="match status" value="1"/>
</dbReference>
<accession>A0A3A6UMU8</accession>
<evidence type="ECO:0000256" key="6">
    <source>
        <dbReference type="ARBA" id="ARBA00023098"/>
    </source>
</evidence>
<dbReference type="EC" id="4.2.1.59" evidence="9"/>
<keyword evidence="5 9" id="KW-0441">Lipid A biosynthesis</keyword>
<gene>
    <name evidence="9 10" type="primary">fabZ</name>
    <name evidence="10" type="ORF">D5R81_02265</name>
</gene>
<keyword evidence="11" id="KW-1185">Reference proteome</keyword>
<dbReference type="NCBIfam" id="TIGR01750">
    <property type="entry name" value="fabZ"/>
    <property type="match status" value="1"/>
</dbReference>
<keyword evidence="3 9" id="KW-0963">Cytoplasm</keyword>
<comment type="function">
    <text evidence="8 9">Involved in unsaturated fatty acids biosynthesis. Catalyzes the dehydration of short chain beta-hydroxyacyl-ACPs and long chain saturated and unsaturated beta-hydroxyacyl-ACPs.</text>
</comment>
<evidence type="ECO:0000256" key="9">
    <source>
        <dbReference type="HAMAP-Rule" id="MF_00406"/>
    </source>
</evidence>
<evidence type="ECO:0000256" key="5">
    <source>
        <dbReference type="ARBA" id="ARBA00022556"/>
    </source>
</evidence>
<name>A0A3A6UMU8_9GAMM</name>
<dbReference type="GO" id="GO:0005737">
    <property type="term" value="C:cytoplasm"/>
    <property type="evidence" value="ECO:0007669"/>
    <property type="project" value="UniProtKB-SubCell"/>
</dbReference>
<dbReference type="InterPro" id="IPR013114">
    <property type="entry name" value="FabA_FabZ"/>
</dbReference>
<dbReference type="GO" id="GO:0009245">
    <property type="term" value="P:lipid A biosynthetic process"/>
    <property type="evidence" value="ECO:0007669"/>
    <property type="project" value="UniProtKB-UniRule"/>
</dbReference>
<dbReference type="GO" id="GO:0016020">
    <property type="term" value="C:membrane"/>
    <property type="evidence" value="ECO:0007669"/>
    <property type="project" value="GOC"/>
</dbReference>
<evidence type="ECO:0000256" key="4">
    <source>
        <dbReference type="ARBA" id="ARBA00022516"/>
    </source>
</evidence>
<sequence>MSNEMNTMDIHEILKYLPHRYPFLLIDRVLDYTPGDTLHAIKNVTINEPFFQGHFPVQPVMPGVLLLEAMAQATGLLAFKTMSDDVPPENVLYYFAGIDKARFKRVVEPGDQIHFKVKMVKERRGIGVFIGQATVDGELACSAEIMCARREITK</sequence>
<dbReference type="InterPro" id="IPR010084">
    <property type="entry name" value="FabZ"/>
</dbReference>
<dbReference type="SUPFAM" id="SSF54637">
    <property type="entry name" value="Thioesterase/thiol ester dehydrase-isomerase"/>
    <property type="match status" value="1"/>
</dbReference>
<evidence type="ECO:0000256" key="3">
    <source>
        <dbReference type="ARBA" id="ARBA00022490"/>
    </source>
</evidence>
<dbReference type="InterPro" id="IPR029069">
    <property type="entry name" value="HotDog_dom_sf"/>
</dbReference>
<dbReference type="PANTHER" id="PTHR30272">
    <property type="entry name" value="3-HYDROXYACYL-[ACYL-CARRIER-PROTEIN] DEHYDRATASE"/>
    <property type="match status" value="1"/>
</dbReference>
<dbReference type="OrthoDB" id="9772788at2"/>
<dbReference type="HAMAP" id="MF_00406">
    <property type="entry name" value="FabZ"/>
    <property type="match status" value="1"/>
</dbReference>
<dbReference type="EMBL" id="QYYH01000008">
    <property type="protein sequence ID" value="RJY19090.1"/>
    <property type="molecule type" value="Genomic_DNA"/>
</dbReference>
<dbReference type="AlphaFoldDB" id="A0A3A6UMU8"/>
<comment type="subcellular location">
    <subcellularLocation>
        <location evidence="1 9">Cytoplasm</location>
    </subcellularLocation>
</comment>
<dbReference type="GO" id="GO:0006633">
    <property type="term" value="P:fatty acid biosynthetic process"/>
    <property type="evidence" value="ECO:0007669"/>
    <property type="project" value="UniProtKB-UniRule"/>
</dbReference>
<comment type="catalytic activity">
    <reaction evidence="9">
        <text>a (3R)-hydroxyacyl-[ACP] = a (2E)-enoyl-[ACP] + H2O</text>
        <dbReference type="Rhea" id="RHEA:13097"/>
        <dbReference type="Rhea" id="RHEA-COMP:9925"/>
        <dbReference type="Rhea" id="RHEA-COMP:9945"/>
        <dbReference type="ChEBI" id="CHEBI:15377"/>
        <dbReference type="ChEBI" id="CHEBI:78784"/>
        <dbReference type="ChEBI" id="CHEBI:78827"/>
        <dbReference type="EC" id="4.2.1.59"/>
    </reaction>
</comment>
<evidence type="ECO:0000313" key="11">
    <source>
        <dbReference type="Proteomes" id="UP000273022"/>
    </source>
</evidence>
<evidence type="ECO:0000256" key="8">
    <source>
        <dbReference type="ARBA" id="ARBA00025049"/>
    </source>
</evidence>
<feature type="active site" evidence="9">
    <location>
        <position position="54"/>
    </location>
</feature>
<dbReference type="Pfam" id="PF07977">
    <property type="entry name" value="FabA"/>
    <property type="match status" value="1"/>
</dbReference>
<dbReference type="CDD" id="cd01288">
    <property type="entry name" value="FabZ"/>
    <property type="match status" value="1"/>
</dbReference>
<evidence type="ECO:0000256" key="2">
    <source>
        <dbReference type="ARBA" id="ARBA00009174"/>
    </source>
</evidence>
<reference evidence="10 11" key="1">
    <citation type="submission" date="2018-09" db="EMBL/GenBank/DDBJ databases">
        <title>Phylogeny of the Shewanellaceae, and recommendation for two new genera, Pseudoshewanella and Parashewanella.</title>
        <authorList>
            <person name="Wang G."/>
        </authorList>
    </citation>
    <scope>NUCLEOTIDE SEQUENCE [LARGE SCALE GENOMIC DNA]</scope>
    <source>
        <strain evidence="10 11">KCTC 22492</strain>
    </source>
</reference>
<comment type="similarity">
    <text evidence="2 9">Belongs to the thioester dehydratase family. FabZ subfamily.</text>
</comment>
<evidence type="ECO:0000256" key="7">
    <source>
        <dbReference type="ARBA" id="ARBA00023239"/>
    </source>
</evidence>
<keyword evidence="7 9" id="KW-0456">Lyase</keyword>
<dbReference type="GO" id="GO:0019171">
    <property type="term" value="F:(3R)-hydroxyacyl-[acyl-carrier-protein] dehydratase activity"/>
    <property type="evidence" value="ECO:0007669"/>
    <property type="project" value="UniProtKB-EC"/>
</dbReference>
<dbReference type="RefSeq" id="WP_121852036.1">
    <property type="nucleotide sequence ID" value="NZ_CP037952.1"/>
</dbReference>
<dbReference type="NCBIfam" id="NF000582">
    <property type="entry name" value="PRK00006.1"/>
    <property type="match status" value="1"/>
</dbReference>
<dbReference type="Proteomes" id="UP000273022">
    <property type="component" value="Unassembled WGS sequence"/>
</dbReference>
<evidence type="ECO:0000256" key="1">
    <source>
        <dbReference type="ARBA" id="ARBA00004496"/>
    </source>
</evidence>
<organism evidence="10 11">
    <name type="scientific">Parashewanella spongiae</name>
    <dbReference type="NCBI Taxonomy" id="342950"/>
    <lineage>
        <taxon>Bacteria</taxon>
        <taxon>Pseudomonadati</taxon>
        <taxon>Pseudomonadota</taxon>
        <taxon>Gammaproteobacteria</taxon>
        <taxon>Alteromonadales</taxon>
        <taxon>Shewanellaceae</taxon>
        <taxon>Parashewanella</taxon>
    </lineage>
</organism>
<proteinExistence type="inferred from homology"/>
<keyword evidence="4 9" id="KW-0444">Lipid biosynthesis</keyword>
<dbReference type="FunFam" id="3.10.129.10:FF:000001">
    <property type="entry name" value="3-hydroxyacyl-[acyl-carrier-protein] dehydratase FabZ"/>
    <property type="match status" value="1"/>
</dbReference>
<protein>
    <recommendedName>
        <fullName evidence="9">3-hydroxyacyl-[acyl-carrier-protein] dehydratase FabZ</fullName>
        <ecNumber evidence="9">4.2.1.59</ecNumber>
    </recommendedName>
    <alternativeName>
        <fullName evidence="9">(3R)-hydroxymyristoyl-[acyl-carrier-protein] dehydratase</fullName>
        <shortName evidence="9">(3R)-hydroxymyristoyl-ACP dehydrase</shortName>
    </alternativeName>
    <alternativeName>
        <fullName evidence="9">Beta-hydroxyacyl-ACP dehydratase</fullName>
    </alternativeName>
</protein>
<evidence type="ECO:0000313" key="10">
    <source>
        <dbReference type="EMBL" id="RJY19090.1"/>
    </source>
</evidence>
<keyword evidence="6 9" id="KW-0443">Lipid metabolism</keyword>